<dbReference type="GO" id="GO:0005634">
    <property type="term" value="C:nucleus"/>
    <property type="evidence" value="ECO:0007669"/>
    <property type="project" value="TreeGrafter"/>
</dbReference>
<evidence type="ECO:0000313" key="4">
    <source>
        <dbReference type="Proteomes" id="UP001201812"/>
    </source>
</evidence>
<feature type="coiled-coil region" evidence="1">
    <location>
        <begin position="447"/>
        <end position="481"/>
    </location>
</feature>
<dbReference type="PANTHER" id="PTHR33861:SF5">
    <property type="entry name" value="GAMMA-TUBULIN COMPLEX COMPONENT"/>
    <property type="match status" value="1"/>
</dbReference>
<keyword evidence="4" id="KW-1185">Reference proteome</keyword>
<protein>
    <submittedName>
        <fullName evidence="3">Meiosis-specific coiled-coil domain-containing protein MEIOC domain-containing protein</fullName>
    </submittedName>
</protein>
<evidence type="ECO:0000256" key="2">
    <source>
        <dbReference type="SAM" id="MobiDB-lite"/>
    </source>
</evidence>
<feature type="region of interest" description="Disordered" evidence="2">
    <location>
        <begin position="123"/>
        <end position="154"/>
    </location>
</feature>
<evidence type="ECO:0000313" key="3">
    <source>
        <dbReference type="EMBL" id="KAI1713445.1"/>
    </source>
</evidence>
<dbReference type="EMBL" id="JAKKPZ010000015">
    <property type="protein sequence ID" value="KAI1713445.1"/>
    <property type="molecule type" value="Genomic_DNA"/>
</dbReference>
<dbReference type="PANTHER" id="PTHR33861">
    <property type="entry name" value="PROTEIN CBG18333"/>
    <property type="match status" value="1"/>
</dbReference>
<dbReference type="Proteomes" id="UP001201812">
    <property type="component" value="Unassembled WGS sequence"/>
</dbReference>
<keyword evidence="1" id="KW-0175">Coiled coil</keyword>
<comment type="caution">
    <text evidence="3">The sequence shown here is derived from an EMBL/GenBank/DDBJ whole genome shotgun (WGS) entry which is preliminary data.</text>
</comment>
<organism evidence="3 4">
    <name type="scientific">Ditylenchus destructor</name>
    <dbReference type="NCBI Taxonomy" id="166010"/>
    <lineage>
        <taxon>Eukaryota</taxon>
        <taxon>Metazoa</taxon>
        <taxon>Ecdysozoa</taxon>
        <taxon>Nematoda</taxon>
        <taxon>Chromadorea</taxon>
        <taxon>Rhabditida</taxon>
        <taxon>Tylenchina</taxon>
        <taxon>Tylenchomorpha</taxon>
        <taxon>Sphaerularioidea</taxon>
        <taxon>Anguinidae</taxon>
        <taxon>Anguininae</taxon>
        <taxon>Ditylenchus</taxon>
    </lineage>
</organism>
<feature type="compositionally biased region" description="Polar residues" evidence="2">
    <location>
        <begin position="142"/>
        <end position="152"/>
    </location>
</feature>
<dbReference type="GO" id="GO:0048255">
    <property type="term" value="P:mRNA stabilization"/>
    <property type="evidence" value="ECO:0007669"/>
    <property type="project" value="TreeGrafter"/>
</dbReference>
<accession>A0AAD4N2I2</accession>
<feature type="compositionally biased region" description="Low complexity" evidence="2">
    <location>
        <begin position="123"/>
        <end position="140"/>
    </location>
</feature>
<gene>
    <name evidence="3" type="ORF">DdX_08959</name>
</gene>
<sequence>MAVDCSKFPNYQNDMFGIWEAQEKDFLLNSTTHQLNSEPAVTATSNDLTASAFFLNKEVHQESPLASTSAQPNMDQPAIKQQRTASQQDYSCWSPAAAGEDHSFSTWSNVYNWIHSAANQASSLSGGEEECGSAASTEESLGSATNNNSPISNKHDPWNDTVGYSLADLFPNESQHFDFNNVFNAGQFGDVGSRRESQEDNYQRASDNLHMDMLKLDLGDNKNCTADWAAGRSQLPAKQKLTNFSSNSMPLIGQYNQQQQFPSEPLNARSDSGYMSQWSNQNGQTYDWPSQSTFPHHIPATNQNIWSEAGLNTNDSHAPFYGKCAQQYAAEQKAYQPTSKFRPIVGQQSHCGNNLSKENPHAFAYSRKAQPATNLPHISTPLHRTNSNKNTCDEAELKLYHQHLEFQQSVYEHVYNMILSKNLPTTSVSNEKPISAQSSVLQRKANTLELQARLEECTEQYRQLEKERKKTEAELARHNLGKKISSANNLPIPRLPPAPSRIDRLVVDFFREHARVVTLLGKMEQLRGEPLDSEVHTVMKVFLDSIRLLQQARLSERTAILHQLRGEVGRYNEEKETANLIFTLDLVSKAVLKARSANWCSLVWTIGYSNDEIKQRQLKAIVEANFELEPPEIKLTAH</sequence>
<dbReference type="GO" id="GO:0007144">
    <property type="term" value="P:female meiosis I"/>
    <property type="evidence" value="ECO:0007669"/>
    <property type="project" value="TreeGrafter"/>
</dbReference>
<dbReference type="GO" id="GO:0007141">
    <property type="term" value="P:male meiosis I"/>
    <property type="evidence" value="ECO:0007669"/>
    <property type="project" value="TreeGrafter"/>
</dbReference>
<name>A0AAD4N2I2_9BILA</name>
<proteinExistence type="predicted"/>
<dbReference type="GO" id="GO:0005737">
    <property type="term" value="C:cytoplasm"/>
    <property type="evidence" value="ECO:0007669"/>
    <property type="project" value="TreeGrafter"/>
</dbReference>
<evidence type="ECO:0000256" key="1">
    <source>
        <dbReference type="SAM" id="Coils"/>
    </source>
</evidence>
<dbReference type="Pfam" id="PF15189">
    <property type="entry name" value="MEIOC"/>
    <property type="match status" value="1"/>
</dbReference>
<dbReference type="InterPro" id="IPR027963">
    <property type="entry name" value="MEIOC"/>
</dbReference>
<dbReference type="AlphaFoldDB" id="A0AAD4N2I2"/>
<reference evidence="3" key="1">
    <citation type="submission" date="2022-01" db="EMBL/GenBank/DDBJ databases">
        <title>Genome Sequence Resource for Two Populations of Ditylenchus destructor, the Migratory Endoparasitic Phytonematode.</title>
        <authorList>
            <person name="Zhang H."/>
            <person name="Lin R."/>
            <person name="Xie B."/>
        </authorList>
    </citation>
    <scope>NUCLEOTIDE SEQUENCE</scope>
    <source>
        <strain evidence="3">BazhouSP</strain>
    </source>
</reference>